<name>A0A381PAW1_9ZZZZ</name>
<proteinExistence type="predicted"/>
<keyword evidence="1" id="KW-0500">Molybdenum</keyword>
<evidence type="ECO:0000313" key="4">
    <source>
        <dbReference type="EMBL" id="SUZ63388.1"/>
    </source>
</evidence>
<dbReference type="InterPro" id="IPR000674">
    <property type="entry name" value="Ald_Oxase/Xan_DH_a/b"/>
</dbReference>
<protein>
    <recommendedName>
        <fullName evidence="3">Aldehyde oxidase/xanthine dehydrogenase a/b hammerhead domain-containing protein</fullName>
    </recommendedName>
</protein>
<evidence type="ECO:0000256" key="2">
    <source>
        <dbReference type="ARBA" id="ARBA00023002"/>
    </source>
</evidence>
<accession>A0A381PAW1</accession>
<evidence type="ECO:0000256" key="1">
    <source>
        <dbReference type="ARBA" id="ARBA00022505"/>
    </source>
</evidence>
<gene>
    <name evidence="4" type="ORF">METZ01_LOCUS16242</name>
</gene>
<dbReference type="SUPFAM" id="SSF54665">
    <property type="entry name" value="CO dehydrogenase molybdoprotein N-domain-like"/>
    <property type="match status" value="1"/>
</dbReference>
<dbReference type="InterPro" id="IPR046867">
    <property type="entry name" value="AldOxase/xan_DH_MoCoBD2"/>
</dbReference>
<dbReference type="Pfam" id="PF02738">
    <property type="entry name" value="MoCoBD_1"/>
    <property type="match status" value="1"/>
</dbReference>
<feature type="non-terminal residue" evidence="4">
    <location>
        <position position="1"/>
    </location>
</feature>
<keyword evidence="2" id="KW-0560">Oxidoreductase</keyword>
<evidence type="ECO:0000259" key="3">
    <source>
        <dbReference type="SMART" id="SM01008"/>
    </source>
</evidence>
<dbReference type="GO" id="GO:0005506">
    <property type="term" value="F:iron ion binding"/>
    <property type="evidence" value="ECO:0007669"/>
    <property type="project" value="InterPro"/>
</dbReference>
<dbReference type="InterPro" id="IPR008274">
    <property type="entry name" value="AldOxase/xan_DH_MoCoBD1"/>
</dbReference>
<dbReference type="Gene3D" id="3.30.365.10">
    <property type="entry name" value="Aldehyde oxidase/xanthine dehydrogenase, molybdopterin binding domain"/>
    <property type="match status" value="4"/>
</dbReference>
<dbReference type="InterPro" id="IPR016208">
    <property type="entry name" value="Ald_Oxase/xanthine_DH-like"/>
</dbReference>
<dbReference type="PANTHER" id="PTHR11908">
    <property type="entry name" value="XANTHINE DEHYDROGENASE"/>
    <property type="match status" value="1"/>
</dbReference>
<dbReference type="SUPFAM" id="SSF56003">
    <property type="entry name" value="Molybdenum cofactor-binding domain"/>
    <property type="match status" value="1"/>
</dbReference>
<dbReference type="PANTHER" id="PTHR11908:SF132">
    <property type="entry name" value="ALDEHYDE OXIDASE 1-RELATED"/>
    <property type="match status" value="1"/>
</dbReference>
<dbReference type="InterPro" id="IPR036856">
    <property type="entry name" value="Ald_Oxase/Xan_DH_a/b_sf"/>
</dbReference>
<dbReference type="GO" id="GO:0016491">
    <property type="term" value="F:oxidoreductase activity"/>
    <property type="evidence" value="ECO:0007669"/>
    <property type="project" value="UniProtKB-KW"/>
</dbReference>
<dbReference type="InterPro" id="IPR037165">
    <property type="entry name" value="AldOxase/xan_DH_Mopterin-bd_sf"/>
</dbReference>
<reference evidence="4" key="1">
    <citation type="submission" date="2018-05" db="EMBL/GenBank/DDBJ databases">
        <authorList>
            <person name="Lanie J.A."/>
            <person name="Ng W.-L."/>
            <person name="Kazmierczak K.M."/>
            <person name="Andrzejewski T.M."/>
            <person name="Davidsen T.M."/>
            <person name="Wayne K.J."/>
            <person name="Tettelin H."/>
            <person name="Glass J.I."/>
            <person name="Rusch D."/>
            <person name="Podicherti R."/>
            <person name="Tsui H.-C.T."/>
            <person name="Winkler M.E."/>
        </authorList>
    </citation>
    <scope>NUCLEOTIDE SEQUENCE</scope>
</reference>
<sequence length="784" mass="84160">VTGKARFAEDFKADGMVFARMYTSPIAHGKVVKIDTSAIDSMEGLVGVLTADDVPIVEAPNAAILTNNPVYIGDPILAVAATDEKIAEEAISKIKVDIIPLPFAVDPLDSLIEGGPDAREEGNVFSRSREGSGFRTIKWTQQQIDEFRAGKEPAGESINDWNYGDLEKSFEDAELILEEPFVTTGYAHMSMEPRTAMAYWENGTCYVYGSAQSQSFWLPGLARLLGVETKDVVLISENTGGGFGSKIGAYPIAALPGYFSKKIGRPVQLRITREQEYYIGSARVGFQGWIKLGFAKNGRVTAADIFIVSDIGPNATGGDASSAGGAISMVYDPAAMRFRGIPVLTNTTPRGAQRGPGQNQIAAVMAPIMDKAAKALKIDRVEIRKINAPNNKTTVYADQRPVTSAYMKEALDKGAKMFDWQSKRHASKKDGNKVRGIGIGQGYHSAGTHGFDGLLRIAPDGKIHIHSGVGNLGTYSYASTSRVVAEVLKCDWENCVIHCGSTLENLPWSSYQAGSVSIFTHTRANFVAAQDAVNKMKAIAARNFGGEAEDYDIDGKRVYKINRPTQGLSYAAVASQAIKLGGIYNGEIMPEDIHEITQRSVKNLAGTGLVGVAKDNLPQEGVIPGLAAAFVEIELDLETGKYQILDYVGIAECGTVMHPKGLANQMKGGAVWGMGMAALERHVYDPHNGLPANVGFHQCKIPTYMDVPLTTRSDAVDLPDPDNPFGARGIGEPAMGCSVAALTSAISDALDGHNFGRTPVSQDMILNYLADGSQSFKPLQTNNF</sequence>
<dbReference type="Gene3D" id="3.90.1170.50">
    <property type="entry name" value="Aldehyde oxidase/xanthine dehydrogenase, a/b hammerhead"/>
    <property type="match status" value="1"/>
</dbReference>
<dbReference type="SMART" id="SM01008">
    <property type="entry name" value="Ald_Xan_dh_C"/>
    <property type="match status" value="1"/>
</dbReference>
<dbReference type="Pfam" id="PF01315">
    <property type="entry name" value="Ald_Xan_dh_C"/>
    <property type="match status" value="1"/>
</dbReference>
<dbReference type="EMBL" id="UINC01000915">
    <property type="protein sequence ID" value="SUZ63388.1"/>
    <property type="molecule type" value="Genomic_DNA"/>
</dbReference>
<feature type="domain" description="Aldehyde oxidase/xanthine dehydrogenase a/b hammerhead" evidence="3">
    <location>
        <begin position="2"/>
        <end position="102"/>
    </location>
</feature>
<dbReference type="AlphaFoldDB" id="A0A381PAW1"/>
<dbReference type="Pfam" id="PF20256">
    <property type="entry name" value="MoCoBD_2"/>
    <property type="match status" value="1"/>
</dbReference>
<organism evidence="4">
    <name type="scientific">marine metagenome</name>
    <dbReference type="NCBI Taxonomy" id="408172"/>
    <lineage>
        <taxon>unclassified sequences</taxon>
        <taxon>metagenomes</taxon>
        <taxon>ecological metagenomes</taxon>
    </lineage>
</organism>